<evidence type="ECO:0000256" key="1">
    <source>
        <dbReference type="SAM" id="MobiDB-lite"/>
    </source>
</evidence>
<name>A0A0A9CWG3_ARUDO</name>
<reference evidence="2" key="1">
    <citation type="submission" date="2014-09" db="EMBL/GenBank/DDBJ databases">
        <authorList>
            <person name="Magalhaes I.L.F."/>
            <person name="Oliveira U."/>
            <person name="Santos F.R."/>
            <person name="Vidigal T.H.D.A."/>
            <person name="Brescovit A.D."/>
            <person name="Santos A.J."/>
        </authorList>
    </citation>
    <scope>NUCLEOTIDE SEQUENCE</scope>
    <source>
        <tissue evidence="2">Shoot tissue taken approximately 20 cm above the soil surface</tissue>
    </source>
</reference>
<proteinExistence type="predicted"/>
<feature type="region of interest" description="Disordered" evidence="1">
    <location>
        <begin position="307"/>
        <end position="327"/>
    </location>
</feature>
<feature type="compositionally biased region" description="Polar residues" evidence="1">
    <location>
        <begin position="317"/>
        <end position="326"/>
    </location>
</feature>
<dbReference type="AlphaFoldDB" id="A0A0A9CWG3"/>
<sequence length="350" mass="37616">MKLQKQNADNGQTSSICAVSRDQCSNEHSNTEAISASTSHNNEPASVQKALCTHPDATASLSTKTEQITPDRQRETAGQPNVCILYDASCDQKACEKPLQELQLEPDGALTDSGKDIPAAAFPICNGDDGLLGPNEQDNEALTDAFCKPTPDIDTTTNAQVILTADTVVSNGTISSNEDLSSGNEAKEIEPVKQHDELVVVKELSARNIDDKVNAEEQVCVLSNTLEDGQALMKELSVMDTDHMSESEEQASVLNNILEDGQALVKELSVMDTDHMAEAEEQAPVLNNRREDGQALVKELSVAETDHVADAEEQTEYGKQTSSLNDSLDIGQVNSEKKISSIKDCACGLL</sequence>
<dbReference type="EMBL" id="GBRH01219122">
    <property type="protein sequence ID" value="JAD78773.1"/>
    <property type="molecule type" value="Transcribed_RNA"/>
</dbReference>
<evidence type="ECO:0000313" key="2">
    <source>
        <dbReference type="EMBL" id="JAD78773.1"/>
    </source>
</evidence>
<feature type="region of interest" description="Disordered" evidence="1">
    <location>
        <begin position="1"/>
        <end position="22"/>
    </location>
</feature>
<accession>A0A0A9CWG3</accession>
<organism evidence="2">
    <name type="scientific">Arundo donax</name>
    <name type="common">Giant reed</name>
    <name type="synonym">Donax arundinaceus</name>
    <dbReference type="NCBI Taxonomy" id="35708"/>
    <lineage>
        <taxon>Eukaryota</taxon>
        <taxon>Viridiplantae</taxon>
        <taxon>Streptophyta</taxon>
        <taxon>Embryophyta</taxon>
        <taxon>Tracheophyta</taxon>
        <taxon>Spermatophyta</taxon>
        <taxon>Magnoliopsida</taxon>
        <taxon>Liliopsida</taxon>
        <taxon>Poales</taxon>
        <taxon>Poaceae</taxon>
        <taxon>PACMAD clade</taxon>
        <taxon>Arundinoideae</taxon>
        <taxon>Arundineae</taxon>
        <taxon>Arundo</taxon>
    </lineage>
</organism>
<reference evidence="2" key="2">
    <citation type="journal article" date="2015" name="Data Brief">
        <title>Shoot transcriptome of the giant reed, Arundo donax.</title>
        <authorList>
            <person name="Barrero R.A."/>
            <person name="Guerrero F.D."/>
            <person name="Moolhuijzen P."/>
            <person name="Goolsby J.A."/>
            <person name="Tidwell J."/>
            <person name="Bellgard S.E."/>
            <person name="Bellgard M.I."/>
        </authorList>
    </citation>
    <scope>NUCLEOTIDE SEQUENCE</scope>
    <source>
        <tissue evidence="2">Shoot tissue taken approximately 20 cm above the soil surface</tissue>
    </source>
</reference>
<protein>
    <submittedName>
        <fullName evidence="2">Uncharacterized protein</fullName>
    </submittedName>
</protein>